<evidence type="ECO:0000313" key="5">
    <source>
        <dbReference type="EMBL" id="MBK0369503.1"/>
    </source>
</evidence>
<dbReference type="RefSeq" id="WP_200105425.1">
    <property type="nucleotide sequence ID" value="NZ_JAEHFV010000002.1"/>
</dbReference>
<dbReference type="PANTHER" id="PTHR31151:SF0">
    <property type="entry name" value="PROLINE-TRNA LIGASE (DUF1680)"/>
    <property type="match status" value="1"/>
</dbReference>
<accession>A0A934PM69</accession>
<feature type="domain" description="DUF4986" evidence="2">
    <location>
        <begin position="557"/>
        <end position="628"/>
    </location>
</feature>
<dbReference type="InterPro" id="IPR012878">
    <property type="entry name" value="Beta-AFase-like_GH127_cat"/>
</dbReference>
<evidence type="ECO:0000259" key="3">
    <source>
        <dbReference type="Pfam" id="PF20620"/>
    </source>
</evidence>
<dbReference type="SUPFAM" id="SSF48208">
    <property type="entry name" value="Six-hairpin glycosidases"/>
    <property type="match status" value="1"/>
</dbReference>
<feature type="domain" description="Non-reducing end beta-L-arabinofuranosidase-like GH127 middle" evidence="4">
    <location>
        <begin position="435"/>
        <end position="526"/>
    </location>
</feature>
<evidence type="ECO:0000259" key="2">
    <source>
        <dbReference type="Pfam" id="PF16375"/>
    </source>
</evidence>
<dbReference type="Proteomes" id="UP000609172">
    <property type="component" value="Unassembled WGS sequence"/>
</dbReference>
<organism evidence="5 6">
    <name type="scientific">Flavobacterium agrisoli</name>
    <dbReference type="NCBI Taxonomy" id="2793066"/>
    <lineage>
        <taxon>Bacteria</taxon>
        <taxon>Pseudomonadati</taxon>
        <taxon>Bacteroidota</taxon>
        <taxon>Flavobacteriia</taxon>
        <taxon>Flavobacteriales</taxon>
        <taxon>Flavobacteriaceae</taxon>
        <taxon>Flavobacterium</taxon>
    </lineage>
</organism>
<name>A0A934PM69_9FLAO</name>
<dbReference type="Pfam" id="PF20736">
    <property type="entry name" value="Glyco_hydro127M"/>
    <property type="match status" value="1"/>
</dbReference>
<dbReference type="Pfam" id="PF16375">
    <property type="entry name" value="DUF4986"/>
    <property type="match status" value="1"/>
</dbReference>
<reference evidence="5" key="1">
    <citation type="submission" date="2020-12" db="EMBL/GenBank/DDBJ databases">
        <title>Bacterial novel species Flavobacterium sp. SE-1-e isolated from soil.</title>
        <authorList>
            <person name="Jung H.-Y."/>
        </authorList>
    </citation>
    <scope>NUCLEOTIDE SEQUENCE</scope>
    <source>
        <strain evidence="5">SE-1-e</strain>
    </source>
</reference>
<dbReference type="Pfam" id="PF20620">
    <property type="entry name" value="DUF6805"/>
    <property type="match status" value="1"/>
</dbReference>
<keyword evidence="5" id="KW-0378">Hydrolase</keyword>
<dbReference type="InterPro" id="IPR049046">
    <property type="entry name" value="Beta-AFase-like_GH127_middle"/>
</dbReference>
<sequence length="774" mass="88279">MYSRSVKVTFKTLFHSTQKTLFLVVALSFSFSSIAQMKEFKLQEVRLTSGPFKNAQDVDLKYILALNTDRLLAPYLISAGLPTKADRYGNWENIGLDGHIGGHYLSALAMMYASTGNVEIKTRLDYMLSELALCQDKDGTGYVGGIPEGKVFWDRIHKGDIDGSGFGLNNTWVPIYNIHKLFAGLIDAYNYTGNQKAKDIVVKLGDWFIELIKPLSEEQIQQILKTEHGGINESFADLYLITKDKKYLETAEKLSQKAILEPLLNHEDKLTGLHANTQIPKVLGFEKIATLSDNKTWSDAAQFFWKNVTEKRSVAFGGNSVAEHFHPTDDFSGMLKSNQGPETCNSYNMERLSKALYLDKNDVSYLDFYERTLYNHILSSQEPNKGGFVYFTPIRPNHYRVYSQPETSMWCCVGTGLENHSKYGELIYSHSQNDIYVNLFIPSTLNWEEQGIALEQITKFPYENNSEIVLKLKKNKIFAVNIRVPKWAENFEILVNGQLQKTEAKPNSYASLNRKWKSGDKIKVRFKKSTHLENLPDGSNWVAFVNGPIVLAAKTSTENLDGLFADDSRMGHVASGKYIPLDKAYALVGEKGSYLSKLKDLGNTRFQLDSLQLEPFFEVHDARYQMYFQTFTKEEYKEKQALLKQQEIEAMAIEAKTVDKINCGEQQPEVDHHYKGEKSDSGYDDGLFWRNTRSYISYQLVNKNKEGKIIEISFLGNYKLDNLEVLINEKPVEIISATDKLIRFNVHKDEIFTLKIKSKDGRPTAKLHQIRIVK</sequence>
<feature type="domain" description="Glycoside hydrolase GH146 substrate-binding" evidence="3">
    <location>
        <begin position="653"/>
        <end position="772"/>
    </location>
</feature>
<evidence type="ECO:0000259" key="4">
    <source>
        <dbReference type="Pfam" id="PF20736"/>
    </source>
</evidence>
<proteinExistence type="predicted"/>
<keyword evidence="6" id="KW-1185">Reference proteome</keyword>
<dbReference type="PANTHER" id="PTHR31151">
    <property type="entry name" value="PROLINE-TRNA LIGASE (DUF1680)"/>
    <property type="match status" value="1"/>
</dbReference>
<gene>
    <name evidence="5" type="ORF">I5M07_06590</name>
</gene>
<dbReference type="AlphaFoldDB" id="A0A934PM69"/>
<dbReference type="InterPro" id="IPR046544">
    <property type="entry name" value="GH146_SB_dom"/>
</dbReference>
<dbReference type="GO" id="GO:0005975">
    <property type="term" value="P:carbohydrate metabolic process"/>
    <property type="evidence" value="ECO:0007669"/>
    <property type="project" value="InterPro"/>
</dbReference>
<comment type="caution">
    <text evidence="5">The sequence shown here is derived from an EMBL/GenBank/DDBJ whole genome shotgun (WGS) entry which is preliminary data.</text>
</comment>
<feature type="domain" description="Non-reducing end beta-L-arabinofuranosidase-like GH127 catalytic" evidence="1">
    <location>
        <begin position="44"/>
        <end position="425"/>
    </location>
</feature>
<dbReference type="GO" id="GO:0016787">
    <property type="term" value="F:hydrolase activity"/>
    <property type="evidence" value="ECO:0007669"/>
    <property type="project" value="UniProtKB-KW"/>
</dbReference>
<dbReference type="InterPro" id="IPR008928">
    <property type="entry name" value="6-hairpin_glycosidase_sf"/>
</dbReference>
<dbReference type="Pfam" id="PF07944">
    <property type="entry name" value="Beta-AFase-like_GH127_cat"/>
    <property type="match status" value="1"/>
</dbReference>
<protein>
    <submittedName>
        <fullName evidence="5">Glycoside hydrolase family 127 protein</fullName>
    </submittedName>
</protein>
<evidence type="ECO:0000313" key="6">
    <source>
        <dbReference type="Proteomes" id="UP000609172"/>
    </source>
</evidence>
<evidence type="ECO:0000259" key="1">
    <source>
        <dbReference type="Pfam" id="PF07944"/>
    </source>
</evidence>
<dbReference type="InterPro" id="IPR032275">
    <property type="entry name" value="DUF4986"/>
</dbReference>
<dbReference type="EMBL" id="JAEHFV010000002">
    <property type="protein sequence ID" value="MBK0369503.1"/>
    <property type="molecule type" value="Genomic_DNA"/>
</dbReference>